<evidence type="ECO:0000313" key="2">
    <source>
        <dbReference type="EMBL" id="XAE41086.1"/>
    </source>
</evidence>
<reference evidence="2 3" key="1">
    <citation type="submission" date="2024-04" db="EMBL/GenBank/DDBJ databases">
        <title>Complete genome sequence of Nguyenibacter vanlangesis HBCM-1154, a strain capable of nitrogen fixation, IAA production, and phosphorus solubilization isolated from sugarcane soil.</title>
        <authorList>
            <person name="MY HANH P."/>
        </authorList>
    </citation>
    <scope>NUCLEOTIDE SEQUENCE [LARGE SCALE GENOMIC DNA]</scope>
    <source>
        <strain evidence="2 3">HBCM 1154</strain>
    </source>
</reference>
<keyword evidence="1" id="KW-0472">Membrane</keyword>
<keyword evidence="3" id="KW-1185">Reference proteome</keyword>
<sequence>MYERDSQHLHWLVTHLAASAPLPFTIAFGLDVVIAADLMLEGDGRAGAWSA</sequence>
<proteinExistence type="predicted"/>
<keyword evidence="1" id="KW-0812">Transmembrane</keyword>
<protein>
    <submittedName>
        <fullName evidence="2">Uncharacterized protein</fullName>
    </submittedName>
</protein>
<dbReference type="Proteomes" id="UP001449795">
    <property type="component" value="Chromosome"/>
</dbReference>
<evidence type="ECO:0000313" key="3">
    <source>
        <dbReference type="Proteomes" id="UP001449795"/>
    </source>
</evidence>
<accession>A0ABZ3D0G3</accession>
<keyword evidence="1" id="KW-1133">Transmembrane helix</keyword>
<evidence type="ECO:0000256" key="1">
    <source>
        <dbReference type="SAM" id="Phobius"/>
    </source>
</evidence>
<feature type="transmembrane region" description="Helical" evidence="1">
    <location>
        <begin position="20"/>
        <end position="40"/>
    </location>
</feature>
<dbReference type="RefSeq" id="WP_323989579.1">
    <property type="nucleotide sequence ID" value="NZ_CP152276.1"/>
</dbReference>
<name>A0ABZ3D0G3_9PROT</name>
<dbReference type="EMBL" id="CP152276">
    <property type="protein sequence ID" value="XAE41086.1"/>
    <property type="molecule type" value="Genomic_DNA"/>
</dbReference>
<gene>
    <name evidence="2" type="ORF">AAC691_12185</name>
</gene>
<organism evidence="2 3">
    <name type="scientific">Nguyenibacter vanlangensis</name>
    <dbReference type="NCBI Taxonomy" id="1216886"/>
    <lineage>
        <taxon>Bacteria</taxon>
        <taxon>Pseudomonadati</taxon>
        <taxon>Pseudomonadota</taxon>
        <taxon>Alphaproteobacteria</taxon>
        <taxon>Acetobacterales</taxon>
        <taxon>Acetobacteraceae</taxon>
        <taxon>Nguyenibacter</taxon>
    </lineage>
</organism>